<dbReference type="NCBIfam" id="TIGR03695">
    <property type="entry name" value="menH_SHCHC"/>
    <property type="match status" value="1"/>
</dbReference>
<evidence type="ECO:0000313" key="6">
    <source>
        <dbReference type="Proteomes" id="UP000191820"/>
    </source>
</evidence>
<comment type="similarity">
    <text evidence="3">Belongs to the AB hydrolase superfamily. MenH family.</text>
</comment>
<comment type="subunit">
    <text evidence="3">Monomer.</text>
</comment>
<comment type="function">
    <text evidence="3">Catalyzes a proton abstraction reaction that results in 2,5-elimination of pyruvate from 2-succinyl-5-enolpyruvyl-6-hydroxy-3-cyclohexene-1-carboxylate (SEPHCHC) and the formation of 2-succinyl-6-hydroxy-2,4-cyclohexadiene-1-carboxylate (SHCHC).</text>
</comment>
<sequence>MPTIKRYGDTALPALVLLHGFLGSKEDWQASLPILSQYFHCICIDLPGHGENDQILPSPGFEVLAQTIVDKVIKLGYPQFHLLGYSLGGRVALHIAKFHPQALLSLMLESAHLGLCSTRDKQARLKHDQKWADKLDNMTITDFLAQWYQQPVFADLQDSAREQLISIRSKNDPQALLHCFRSTSLGLQDNGQKVLKQLHCPRYMLVGEQDSKFSKLALKWQEKIDMSVISIPNSGHNTHKAQPQMFAARIVQLLYP</sequence>
<dbReference type="RefSeq" id="WP_167692873.1">
    <property type="nucleotide sequence ID" value="NZ_CP020472.1"/>
</dbReference>
<keyword evidence="2 3" id="KW-0456">Lyase</keyword>
<dbReference type="SUPFAM" id="SSF53474">
    <property type="entry name" value="alpha/beta-Hydrolases"/>
    <property type="match status" value="1"/>
</dbReference>
<dbReference type="Proteomes" id="UP000191820">
    <property type="component" value="Chromosome"/>
</dbReference>
<dbReference type="EC" id="4.2.99.20" evidence="3"/>
<comment type="pathway">
    <text evidence="3">Quinol/quinone metabolism; 1,4-dihydroxy-2-naphthoate biosynthesis; 1,4-dihydroxy-2-naphthoate from chorismate: step 3/7.</text>
</comment>
<dbReference type="InterPro" id="IPR000073">
    <property type="entry name" value="AB_hydrolase_1"/>
</dbReference>
<accession>A0ABN4Y7V0</accession>
<comment type="pathway">
    <text evidence="3">Quinol/quinone metabolism; menaquinone biosynthesis.</text>
</comment>
<dbReference type="InterPro" id="IPR029058">
    <property type="entry name" value="AB_hydrolase_fold"/>
</dbReference>
<evidence type="ECO:0000313" key="5">
    <source>
        <dbReference type="EMBL" id="ARD20566.1"/>
    </source>
</evidence>
<feature type="domain" description="AB hydrolase-1" evidence="4">
    <location>
        <begin position="13"/>
        <end position="239"/>
    </location>
</feature>
<dbReference type="InterPro" id="IPR022485">
    <property type="entry name" value="SHCHC_synthase_MenH"/>
</dbReference>
<organism evidence="5 6">
    <name type="scientific">Shewanella japonica</name>
    <dbReference type="NCBI Taxonomy" id="93973"/>
    <lineage>
        <taxon>Bacteria</taxon>
        <taxon>Pseudomonadati</taxon>
        <taxon>Pseudomonadota</taxon>
        <taxon>Gammaproteobacteria</taxon>
        <taxon>Alteromonadales</taxon>
        <taxon>Shewanellaceae</taxon>
        <taxon>Shewanella</taxon>
    </lineage>
</organism>
<protein>
    <recommendedName>
        <fullName evidence="3">Putative 2-succinyl-6-hydroxy-2,4-cyclohexadiene-1-carboxylate synthase</fullName>
        <shortName evidence="3">SHCHC synthase</shortName>
        <ecNumber evidence="3">4.2.99.20</ecNumber>
    </recommendedName>
</protein>
<reference evidence="5 6" key="1">
    <citation type="submission" date="2017-03" db="EMBL/GenBank/DDBJ databases">
        <title>Genome sequencing of Shewanella japonica KCTC 22435.</title>
        <authorList>
            <person name="Kim K.M."/>
        </authorList>
    </citation>
    <scope>NUCLEOTIDE SEQUENCE [LARGE SCALE GENOMIC DNA]</scope>
    <source>
        <strain evidence="5 6">KCTC 22435</strain>
    </source>
</reference>
<proteinExistence type="inferred from homology"/>
<evidence type="ECO:0000259" key="4">
    <source>
        <dbReference type="Pfam" id="PF00561"/>
    </source>
</evidence>
<keyword evidence="1 3" id="KW-0474">Menaquinone biosynthesis</keyword>
<dbReference type="Pfam" id="PF00561">
    <property type="entry name" value="Abhydrolase_1"/>
    <property type="match status" value="1"/>
</dbReference>
<dbReference type="HAMAP" id="MF_01660">
    <property type="entry name" value="MenH"/>
    <property type="match status" value="1"/>
</dbReference>
<gene>
    <name evidence="3" type="primary">menH</name>
    <name evidence="5" type="ORF">SJ2017_0217</name>
</gene>
<comment type="catalytic activity">
    <reaction evidence="3">
        <text>5-enolpyruvoyl-6-hydroxy-2-succinyl-cyclohex-3-ene-1-carboxylate = (1R,6R)-6-hydroxy-2-succinyl-cyclohexa-2,4-diene-1-carboxylate + pyruvate</text>
        <dbReference type="Rhea" id="RHEA:25597"/>
        <dbReference type="ChEBI" id="CHEBI:15361"/>
        <dbReference type="ChEBI" id="CHEBI:58689"/>
        <dbReference type="ChEBI" id="CHEBI:58818"/>
        <dbReference type="EC" id="4.2.99.20"/>
    </reaction>
</comment>
<dbReference type="PANTHER" id="PTHR42916">
    <property type="entry name" value="2-SUCCINYL-5-ENOLPYRUVYL-6-HYDROXY-3-CYCLOHEXENE-1-CARBOXYLATE SYNTHASE"/>
    <property type="match status" value="1"/>
</dbReference>
<name>A0ABN4Y7V0_9GAMM</name>
<evidence type="ECO:0000256" key="3">
    <source>
        <dbReference type="HAMAP-Rule" id="MF_01660"/>
    </source>
</evidence>
<evidence type="ECO:0000256" key="2">
    <source>
        <dbReference type="ARBA" id="ARBA00023239"/>
    </source>
</evidence>
<dbReference type="EMBL" id="CP020472">
    <property type="protein sequence ID" value="ARD20566.1"/>
    <property type="molecule type" value="Genomic_DNA"/>
</dbReference>
<dbReference type="PANTHER" id="PTHR42916:SF1">
    <property type="entry name" value="PROTEIN PHYLLO, CHLOROPLASTIC"/>
    <property type="match status" value="1"/>
</dbReference>
<keyword evidence="6" id="KW-1185">Reference proteome</keyword>
<evidence type="ECO:0000256" key="1">
    <source>
        <dbReference type="ARBA" id="ARBA00022428"/>
    </source>
</evidence>
<dbReference type="Gene3D" id="3.40.50.1820">
    <property type="entry name" value="alpha/beta hydrolase"/>
    <property type="match status" value="1"/>
</dbReference>